<organism evidence="7 8">
    <name type="scientific">Acidovorax kalamii</name>
    <dbReference type="NCBI Taxonomy" id="2004485"/>
    <lineage>
        <taxon>Bacteria</taxon>
        <taxon>Pseudomonadati</taxon>
        <taxon>Pseudomonadota</taxon>
        <taxon>Betaproteobacteria</taxon>
        <taxon>Burkholderiales</taxon>
        <taxon>Comamonadaceae</taxon>
        <taxon>Acidovorax</taxon>
    </lineage>
</organism>
<dbReference type="Proteomes" id="UP000215441">
    <property type="component" value="Unassembled WGS sequence"/>
</dbReference>
<dbReference type="InterPro" id="IPR003713">
    <property type="entry name" value="FliS"/>
</dbReference>
<dbReference type="GO" id="GO:0005829">
    <property type="term" value="C:cytosol"/>
    <property type="evidence" value="ECO:0007669"/>
    <property type="project" value="UniProtKB-SubCell"/>
</dbReference>
<comment type="subcellular location">
    <subcellularLocation>
        <location evidence="1 6">Cytoplasm</location>
        <location evidence="1 6">Cytosol</location>
    </subcellularLocation>
</comment>
<evidence type="ECO:0000313" key="8">
    <source>
        <dbReference type="Proteomes" id="UP000215441"/>
    </source>
</evidence>
<dbReference type="PANTHER" id="PTHR34773">
    <property type="entry name" value="FLAGELLAR SECRETION CHAPERONE FLIS"/>
    <property type="match status" value="1"/>
</dbReference>
<dbReference type="PIRSF" id="PIRSF039090">
    <property type="entry name" value="Flis"/>
    <property type="match status" value="1"/>
</dbReference>
<evidence type="ECO:0000256" key="5">
    <source>
        <dbReference type="ARBA" id="ARBA00023186"/>
    </source>
</evidence>
<gene>
    <name evidence="7" type="primary">fliS</name>
    <name evidence="7" type="ORF">CBY09_14095</name>
</gene>
<protein>
    <recommendedName>
        <fullName evidence="6">Flagellar secretion chaperone FliS</fullName>
    </recommendedName>
</protein>
<keyword evidence="8" id="KW-1185">Reference proteome</keyword>
<dbReference type="EMBL" id="NOIG01000009">
    <property type="protein sequence ID" value="OYD49356.1"/>
    <property type="molecule type" value="Genomic_DNA"/>
</dbReference>
<dbReference type="SUPFAM" id="SSF101116">
    <property type="entry name" value="Flagellar export chaperone FliS"/>
    <property type="match status" value="1"/>
</dbReference>
<comment type="similarity">
    <text evidence="2 6">Belongs to the FliS family.</text>
</comment>
<proteinExistence type="inferred from homology"/>
<dbReference type="PANTHER" id="PTHR34773:SF1">
    <property type="entry name" value="FLAGELLAR SECRETION CHAPERONE FLIS"/>
    <property type="match status" value="1"/>
</dbReference>
<sequence length="152" mass="16252">MFSAYSPRAANAYQRINVETSMHTIDQHQLVSLLYEGVLNSIATARGAMARGDVLGKVNAISKAVRILEEGLSTSLDKVDGGELAENLGALYDYCMRRLILANARNDDAMMQEVMRLIEPVAQGWNDIKKSGAAAASADAPAATGQPVLVEA</sequence>
<keyword evidence="7" id="KW-0969">Cilium</keyword>
<evidence type="ECO:0000256" key="4">
    <source>
        <dbReference type="ARBA" id="ARBA00022795"/>
    </source>
</evidence>
<keyword evidence="3 6" id="KW-0963">Cytoplasm</keyword>
<name>A0A235EJY5_9BURK</name>
<dbReference type="Gene3D" id="1.20.120.340">
    <property type="entry name" value="Flagellar protein FliS"/>
    <property type="match status" value="1"/>
</dbReference>
<dbReference type="CDD" id="cd16098">
    <property type="entry name" value="FliS"/>
    <property type="match status" value="1"/>
</dbReference>
<reference evidence="7 8" key="1">
    <citation type="submission" date="2017-07" db="EMBL/GenBank/DDBJ databases">
        <title>Acidovorax KNDSW TSA 6 genome sequence and assembly.</title>
        <authorList>
            <person name="Mayilraj S."/>
        </authorList>
    </citation>
    <scope>NUCLEOTIDE SEQUENCE [LARGE SCALE GENOMIC DNA]</scope>
    <source>
        <strain evidence="7 8">KNDSW-TSA6</strain>
    </source>
</reference>
<dbReference type="GO" id="GO:0071973">
    <property type="term" value="P:bacterial-type flagellum-dependent cell motility"/>
    <property type="evidence" value="ECO:0007669"/>
    <property type="project" value="TreeGrafter"/>
</dbReference>
<evidence type="ECO:0000313" key="7">
    <source>
        <dbReference type="EMBL" id="OYD49356.1"/>
    </source>
</evidence>
<evidence type="ECO:0000256" key="6">
    <source>
        <dbReference type="PIRNR" id="PIRNR039090"/>
    </source>
</evidence>
<dbReference type="InterPro" id="IPR036584">
    <property type="entry name" value="FliS_sf"/>
</dbReference>
<dbReference type="AlphaFoldDB" id="A0A235EJY5"/>
<keyword evidence="5" id="KW-0143">Chaperone</keyword>
<dbReference type="OrthoDB" id="9792010at2"/>
<comment type="caution">
    <text evidence="7">The sequence shown here is derived from an EMBL/GenBank/DDBJ whole genome shotgun (WGS) entry which is preliminary data.</text>
</comment>
<keyword evidence="4 6" id="KW-1005">Bacterial flagellum biogenesis</keyword>
<evidence type="ECO:0000256" key="3">
    <source>
        <dbReference type="ARBA" id="ARBA00022490"/>
    </source>
</evidence>
<keyword evidence="7" id="KW-0966">Cell projection</keyword>
<dbReference type="RefSeq" id="WP_094290253.1">
    <property type="nucleotide sequence ID" value="NZ_JAMXHW010000006.1"/>
</dbReference>
<dbReference type="GO" id="GO:0044780">
    <property type="term" value="P:bacterial-type flagellum assembly"/>
    <property type="evidence" value="ECO:0007669"/>
    <property type="project" value="InterPro"/>
</dbReference>
<dbReference type="Pfam" id="PF02561">
    <property type="entry name" value="FliS"/>
    <property type="match status" value="1"/>
</dbReference>
<dbReference type="NCBIfam" id="TIGR00208">
    <property type="entry name" value="fliS"/>
    <property type="match status" value="1"/>
</dbReference>
<accession>A0A235EJY5</accession>
<evidence type="ECO:0000256" key="2">
    <source>
        <dbReference type="ARBA" id="ARBA00008787"/>
    </source>
</evidence>
<keyword evidence="7" id="KW-0282">Flagellum</keyword>
<evidence type="ECO:0000256" key="1">
    <source>
        <dbReference type="ARBA" id="ARBA00004514"/>
    </source>
</evidence>